<dbReference type="InterPro" id="IPR010994">
    <property type="entry name" value="RuvA_2-like"/>
</dbReference>
<feature type="domain" description="Helix-hairpin-helix DNA-binding motif class 1" evidence="2">
    <location>
        <begin position="93"/>
        <end position="112"/>
    </location>
</feature>
<dbReference type="GO" id="GO:0006281">
    <property type="term" value="P:DNA repair"/>
    <property type="evidence" value="ECO:0007669"/>
    <property type="project" value="InterPro"/>
</dbReference>
<dbReference type="Proteomes" id="UP000215559">
    <property type="component" value="Unassembled WGS sequence"/>
</dbReference>
<dbReference type="GO" id="GO:0015628">
    <property type="term" value="P:protein secretion by the type II secretion system"/>
    <property type="evidence" value="ECO:0007669"/>
    <property type="project" value="TreeGrafter"/>
</dbReference>
<name>A0A235BRN1_UNCW3</name>
<protein>
    <recommendedName>
        <fullName evidence="2">Helix-hairpin-helix DNA-binding motif class 1 domain-containing protein</fullName>
    </recommendedName>
</protein>
<reference evidence="3 4" key="1">
    <citation type="submission" date="2017-07" db="EMBL/GenBank/DDBJ databases">
        <title>Recovery of genomes from metagenomes via a dereplication, aggregation, and scoring strategy.</title>
        <authorList>
            <person name="Sieber C.M."/>
            <person name="Probst A.J."/>
            <person name="Sharrar A."/>
            <person name="Thomas B.C."/>
            <person name="Hess M."/>
            <person name="Tringe S.G."/>
            <person name="Banfield J.F."/>
        </authorList>
    </citation>
    <scope>NUCLEOTIDE SEQUENCE [LARGE SCALE GENOMIC DNA]</scope>
    <source>
        <strain evidence="3">JGI_Cruoil_03_51_56</strain>
    </source>
</reference>
<comment type="caution">
    <text evidence="3">The sequence shown here is derived from an EMBL/GenBank/DDBJ whole genome shotgun (WGS) entry which is preliminary data.</text>
</comment>
<keyword evidence="1" id="KW-0812">Transmembrane</keyword>
<evidence type="ECO:0000313" key="4">
    <source>
        <dbReference type="Proteomes" id="UP000215559"/>
    </source>
</evidence>
<dbReference type="GO" id="GO:0003677">
    <property type="term" value="F:DNA binding"/>
    <property type="evidence" value="ECO:0007669"/>
    <property type="project" value="InterPro"/>
</dbReference>
<dbReference type="PANTHER" id="PTHR21180">
    <property type="entry name" value="ENDONUCLEASE/EXONUCLEASE/PHOSPHATASE FAMILY DOMAIN-CONTAINING PROTEIN 1"/>
    <property type="match status" value="1"/>
</dbReference>
<evidence type="ECO:0000256" key="1">
    <source>
        <dbReference type="SAM" id="Phobius"/>
    </source>
</evidence>
<dbReference type="Gene3D" id="1.10.150.280">
    <property type="entry name" value="AF1531-like domain"/>
    <property type="match status" value="1"/>
</dbReference>
<feature type="domain" description="Helix-hairpin-helix DNA-binding motif class 1" evidence="2">
    <location>
        <begin position="63"/>
        <end position="82"/>
    </location>
</feature>
<dbReference type="SUPFAM" id="SSF47781">
    <property type="entry name" value="RuvA domain 2-like"/>
    <property type="match status" value="1"/>
</dbReference>
<feature type="transmembrane region" description="Helical" evidence="1">
    <location>
        <begin position="6"/>
        <end position="25"/>
    </location>
</feature>
<organism evidence="3 4">
    <name type="scientific">candidate division WOR-3 bacterium JGI_Cruoil_03_51_56</name>
    <dbReference type="NCBI Taxonomy" id="1973747"/>
    <lineage>
        <taxon>Bacteria</taxon>
        <taxon>Bacteria division WOR-3</taxon>
    </lineage>
</organism>
<dbReference type="InterPro" id="IPR003583">
    <property type="entry name" value="Hlx-hairpin-Hlx_DNA-bd_motif"/>
</dbReference>
<dbReference type="PANTHER" id="PTHR21180:SF32">
    <property type="entry name" value="ENDONUCLEASE_EXONUCLEASE_PHOSPHATASE FAMILY DOMAIN-CONTAINING PROTEIN 1"/>
    <property type="match status" value="1"/>
</dbReference>
<sequence length="125" mass="13987">MNNKEKTVLFFLTIAFVVGAGFVYVRRRNLALRAASSPIVVQYPADTIKVDRGLLDLNRAKRYELEALPGIGPKLAQRIIDYRERHGGFKTVSQLRNVAGIGPKRYATLRELVVIGPVLKTTGRH</sequence>
<dbReference type="GO" id="GO:0015627">
    <property type="term" value="C:type II protein secretion system complex"/>
    <property type="evidence" value="ECO:0007669"/>
    <property type="project" value="TreeGrafter"/>
</dbReference>
<dbReference type="InterPro" id="IPR051675">
    <property type="entry name" value="Endo/Exo/Phosphatase_dom_1"/>
</dbReference>
<keyword evidence="1" id="KW-0472">Membrane</keyword>
<gene>
    <name evidence="3" type="ORF">CH330_07425</name>
</gene>
<accession>A0A235BRN1</accession>
<dbReference type="AlphaFoldDB" id="A0A235BRN1"/>
<evidence type="ECO:0000313" key="3">
    <source>
        <dbReference type="EMBL" id="OYD14866.1"/>
    </source>
</evidence>
<dbReference type="SMART" id="SM00278">
    <property type="entry name" value="HhH1"/>
    <property type="match status" value="2"/>
</dbReference>
<dbReference type="Pfam" id="PF12836">
    <property type="entry name" value="HHH_3"/>
    <property type="match status" value="1"/>
</dbReference>
<proteinExistence type="predicted"/>
<dbReference type="EMBL" id="NOZP01000134">
    <property type="protein sequence ID" value="OYD14866.1"/>
    <property type="molecule type" value="Genomic_DNA"/>
</dbReference>
<keyword evidence="1" id="KW-1133">Transmembrane helix</keyword>
<evidence type="ECO:0000259" key="2">
    <source>
        <dbReference type="SMART" id="SM00278"/>
    </source>
</evidence>